<dbReference type="AlphaFoldDB" id="A0A3N4PEN4"/>
<evidence type="ECO:0000313" key="1">
    <source>
        <dbReference type="EMBL" id="RPD97993.1"/>
    </source>
</evidence>
<evidence type="ECO:0000313" key="2">
    <source>
        <dbReference type="Proteomes" id="UP000270856"/>
    </source>
</evidence>
<gene>
    <name evidence="1" type="ORF">EGM88_07465</name>
</gene>
<dbReference type="EMBL" id="RPFJ01000008">
    <property type="protein sequence ID" value="RPD97993.1"/>
    <property type="molecule type" value="Genomic_DNA"/>
</dbReference>
<evidence type="ECO:0008006" key="3">
    <source>
        <dbReference type="Google" id="ProtNLM"/>
    </source>
</evidence>
<dbReference type="RefSeq" id="WP_123897353.1">
    <property type="nucleotide sequence ID" value="NZ_RPFJ01000008.1"/>
</dbReference>
<accession>A0A3N4PEN4</accession>
<sequence length="156" mass="18079">MKIRILTLIIIWISIIFSCSKDRNDIETDNRFDILVENSPWTYHDYKLIAVIDRTGFTITDEEIEELAAESAKGVTLTFKADGTGMAISGTTKESNTWLWTLKNNEIELIWDQPKGTVETFKNVEISNTQLKFEENAWRIDKDGNKLKWYGAYTFK</sequence>
<reference evidence="1 2" key="1">
    <citation type="submission" date="2018-11" db="EMBL/GenBank/DDBJ databases">
        <title>Aureibaculum marinum gen. nov., sp. nov., a member of the family Flavobacteriaceae isolated from the Bohai Sea.</title>
        <authorList>
            <person name="Ji X."/>
        </authorList>
    </citation>
    <scope>NUCLEOTIDE SEQUENCE [LARGE SCALE GENOMIC DNA]</scope>
    <source>
        <strain evidence="1 2">BH-SD17</strain>
    </source>
</reference>
<dbReference type="OrthoDB" id="9943141at2"/>
<organism evidence="1 2">
    <name type="scientific">Aureibaculum marinum</name>
    <dbReference type="NCBI Taxonomy" id="2487930"/>
    <lineage>
        <taxon>Bacteria</taxon>
        <taxon>Pseudomonadati</taxon>
        <taxon>Bacteroidota</taxon>
        <taxon>Flavobacteriia</taxon>
        <taxon>Flavobacteriales</taxon>
        <taxon>Flavobacteriaceae</taxon>
        <taxon>Aureibaculum</taxon>
    </lineage>
</organism>
<keyword evidence="2" id="KW-1185">Reference proteome</keyword>
<comment type="caution">
    <text evidence="1">The sequence shown here is derived from an EMBL/GenBank/DDBJ whole genome shotgun (WGS) entry which is preliminary data.</text>
</comment>
<dbReference type="Proteomes" id="UP000270856">
    <property type="component" value="Unassembled WGS sequence"/>
</dbReference>
<dbReference type="PROSITE" id="PS51257">
    <property type="entry name" value="PROKAR_LIPOPROTEIN"/>
    <property type="match status" value="1"/>
</dbReference>
<proteinExistence type="predicted"/>
<protein>
    <recommendedName>
        <fullName evidence="3">Lipocalin-like domain-containing protein</fullName>
    </recommendedName>
</protein>
<name>A0A3N4PEN4_9FLAO</name>